<keyword evidence="2" id="KW-1185">Reference proteome</keyword>
<comment type="caution">
    <text evidence="1">The sequence shown here is derived from an EMBL/GenBank/DDBJ whole genome shotgun (WGS) entry which is preliminary data.</text>
</comment>
<evidence type="ECO:0000313" key="1">
    <source>
        <dbReference type="EMBL" id="KRG75601.1"/>
    </source>
</evidence>
<reference evidence="1 2" key="1">
    <citation type="submission" date="2015-05" db="EMBL/GenBank/DDBJ databases">
        <title>Genome sequencing and analysis of members of genus Stenotrophomonas.</title>
        <authorList>
            <person name="Patil P.P."/>
            <person name="Midha S."/>
            <person name="Patil P.B."/>
        </authorList>
    </citation>
    <scope>NUCLEOTIDE SEQUENCE [LARGE SCALE GENOMIC DNA]</scope>
    <source>
        <strain evidence="1 2">DSM 24757</strain>
    </source>
</reference>
<protein>
    <submittedName>
        <fullName evidence="1">Uncharacterized protein</fullName>
    </submittedName>
</protein>
<dbReference type="Proteomes" id="UP000050956">
    <property type="component" value="Unassembled WGS sequence"/>
</dbReference>
<dbReference type="PATRIC" id="fig|336566.3.peg.1727"/>
<dbReference type="AlphaFoldDB" id="A0A0R0DCM9"/>
<evidence type="ECO:0000313" key="2">
    <source>
        <dbReference type="Proteomes" id="UP000050956"/>
    </source>
</evidence>
<organism evidence="1 2">
    <name type="scientific">Stenotrophomonas ginsengisoli</name>
    <dbReference type="NCBI Taxonomy" id="336566"/>
    <lineage>
        <taxon>Bacteria</taxon>
        <taxon>Pseudomonadati</taxon>
        <taxon>Pseudomonadota</taxon>
        <taxon>Gammaproteobacteria</taxon>
        <taxon>Lysobacterales</taxon>
        <taxon>Lysobacteraceae</taxon>
        <taxon>Stenotrophomonas</taxon>
    </lineage>
</organism>
<sequence>MQTLKKISCISTAQGGPQNPAHLRAGMDMQTALSTPLEQAFNQAQQAVATLSPQQDLLAQSANEHSHRTPAMH</sequence>
<dbReference type="RefSeq" id="WP_057638454.1">
    <property type="nucleotide sequence ID" value="NZ_LDJM01000029.1"/>
</dbReference>
<dbReference type="EMBL" id="LDJM01000029">
    <property type="protein sequence ID" value="KRG75601.1"/>
    <property type="molecule type" value="Genomic_DNA"/>
</dbReference>
<proteinExistence type="predicted"/>
<accession>A0A0R0DCM9</accession>
<gene>
    <name evidence="1" type="ORF">ABB30_11520</name>
</gene>
<name>A0A0R0DCM9_9GAMM</name>
<dbReference type="OrthoDB" id="5998116at2"/>